<name>A0A803M7M5_CHEQI</name>
<keyword evidence="8" id="KW-1185">Reference proteome</keyword>
<dbReference type="AlphaFoldDB" id="A0A803M7M5"/>
<dbReference type="InterPro" id="IPR013083">
    <property type="entry name" value="Znf_RING/FYVE/PHD"/>
</dbReference>
<evidence type="ECO:0000313" key="8">
    <source>
        <dbReference type="Proteomes" id="UP000596660"/>
    </source>
</evidence>
<keyword evidence="4" id="KW-0479">Metal-binding</keyword>
<evidence type="ECO:0000256" key="4">
    <source>
        <dbReference type="PROSITE-ProRule" id="PRU00175"/>
    </source>
</evidence>
<feature type="domain" description="RING-type" evidence="6">
    <location>
        <begin position="387"/>
        <end position="426"/>
    </location>
</feature>
<dbReference type="Gene3D" id="3.30.40.10">
    <property type="entry name" value="Zinc/RING finger domain, C3HC4 (zinc finger)"/>
    <property type="match status" value="1"/>
</dbReference>
<keyword evidence="4" id="KW-0862">Zinc</keyword>
<dbReference type="Pfam" id="PF13857">
    <property type="entry name" value="Ank_5"/>
    <property type="match status" value="1"/>
</dbReference>
<dbReference type="OrthoDB" id="1711136at2759"/>
<dbReference type="PANTHER" id="PTHR24171">
    <property type="entry name" value="ANKYRIN REPEAT DOMAIN-CONTAINING PROTEIN 39-RELATED"/>
    <property type="match status" value="1"/>
</dbReference>
<dbReference type="SUPFAM" id="SSF48403">
    <property type="entry name" value="Ankyrin repeat"/>
    <property type="match status" value="1"/>
</dbReference>
<sequence length="438" mass="47892">MGQKQSRDKLLYDYVINGDVGGIQFLSKQGAGLEWKKEGKTPLIVAAKDPGLYDIAKILIELGANVNAYCKESHGGTPLHYAAKEGLKNTVALLLTHGANAFVKNRERQTPLDVARKNGRNLVVKEIESRICYFAGPIRETLGPGWSDVPAPQSSSTRISWIVVVPRSPHNPPKPPKIELVIYSTAEDAEPRKIISLSRYSIKAPRFDQPSPCLIISNKQTKYKFSSVTYSDRQQLRRLYNACKGISQVMPASAQMMISDAIGPPMHTASQISSPAWRTPSNLSPPMTPHNSVWVHESPRRRDHYGGNHWGATQLNPVPLQTPDRFMQTPNRVLQTPDRFPAVAVASPPIPSAPPINNTSTSIDEVFNPSAESAGQKAPVVTESTVCVVCWEAPVEGACVPCGHVSTCMSCLKKIKDDDGGCPVCRAEIDQVVKLYGI</sequence>
<dbReference type="PROSITE" id="PS50089">
    <property type="entry name" value="ZF_RING_2"/>
    <property type="match status" value="1"/>
</dbReference>
<dbReference type="KEGG" id="cqi:110733091"/>
<dbReference type="EnsemblPlants" id="AUR62024690-RA">
    <property type="protein sequence ID" value="AUR62024690-RA:cds"/>
    <property type="gene ID" value="AUR62024690"/>
</dbReference>
<gene>
    <name evidence="7" type="primary">LOC110733091</name>
</gene>
<feature type="repeat" description="ANK" evidence="3">
    <location>
        <begin position="74"/>
        <end position="106"/>
    </location>
</feature>
<dbReference type="OMA" id="YAMVLRT"/>
<keyword evidence="2 3" id="KW-0040">ANK repeat</keyword>
<dbReference type="Gramene" id="AUR62024690-RA">
    <property type="protein sequence ID" value="AUR62024690-RA:cds"/>
    <property type="gene ID" value="AUR62024690"/>
</dbReference>
<keyword evidence="1" id="KW-0677">Repeat</keyword>
<dbReference type="InterPro" id="IPR036770">
    <property type="entry name" value="Ankyrin_rpt-contain_sf"/>
</dbReference>
<evidence type="ECO:0000256" key="1">
    <source>
        <dbReference type="ARBA" id="ARBA00022737"/>
    </source>
</evidence>
<dbReference type="PROSITE" id="PS50297">
    <property type="entry name" value="ANK_REP_REGION"/>
    <property type="match status" value="2"/>
</dbReference>
<dbReference type="InterPro" id="IPR002110">
    <property type="entry name" value="Ankyrin_rpt"/>
</dbReference>
<dbReference type="CDD" id="cd23129">
    <property type="entry name" value="RING-HC_XBAT35-like"/>
    <property type="match status" value="1"/>
</dbReference>
<dbReference type="Proteomes" id="UP000596660">
    <property type="component" value="Unplaced"/>
</dbReference>
<dbReference type="GeneID" id="110733091"/>
<dbReference type="SMART" id="SM00248">
    <property type="entry name" value="ANK"/>
    <property type="match status" value="3"/>
</dbReference>
<accession>A0A803M7M5</accession>
<dbReference type="Pfam" id="PF13920">
    <property type="entry name" value="zf-C3HC4_3"/>
    <property type="match status" value="1"/>
</dbReference>
<evidence type="ECO:0000256" key="2">
    <source>
        <dbReference type="ARBA" id="ARBA00023043"/>
    </source>
</evidence>
<protein>
    <recommendedName>
        <fullName evidence="6">RING-type domain-containing protein</fullName>
    </recommendedName>
</protein>
<evidence type="ECO:0000259" key="6">
    <source>
        <dbReference type="PROSITE" id="PS50089"/>
    </source>
</evidence>
<dbReference type="PANTHER" id="PTHR24171:SF9">
    <property type="entry name" value="ANKYRIN REPEAT DOMAIN-CONTAINING PROTEIN 39"/>
    <property type="match status" value="1"/>
</dbReference>
<dbReference type="SMR" id="A0A803M7M5"/>
<dbReference type="SUPFAM" id="SSF57850">
    <property type="entry name" value="RING/U-box"/>
    <property type="match status" value="1"/>
</dbReference>
<feature type="repeat" description="ANK" evidence="3">
    <location>
        <begin position="38"/>
        <end position="71"/>
    </location>
</feature>
<dbReference type="InterPro" id="IPR001841">
    <property type="entry name" value="Znf_RING"/>
</dbReference>
<reference evidence="7" key="1">
    <citation type="journal article" date="2017" name="Nature">
        <title>The genome of Chenopodium quinoa.</title>
        <authorList>
            <person name="Jarvis D.E."/>
            <person name="Ho Y.S."/>
            <person name="Lightfoot D.J."/>
            <person name="Schmoeckel S.M."/>
            <person name="Li B."/>
            <person name="Borm T.J.A."/>
            <person name="Ohyanagi H."/>
            <person name="Mineta K."/>
            <person name="Michell C.T."/>
            <person name="Saber N."/>
            <person name="Kharbatia N.M."/>
            <person name="Rupper R.R."/>
            <person name="Sharp A.R."/>
            <person name="Dally N."/>
            <person name="Boughton B.A."/>
            <person name="Woo Y.H."/>
            <person name="Gao G."/>
            <person name="Schijlen E.G.W.M."/>
            <person name="Guo X."/>
            <person name="Momin A.A."/>
            <person name="Negrao S."/>
            <person name="Al-Babili S."/>
            <person name="Gehring C."/>
            <person name="Roessner U."/>
            <person name="Jung C."/>
            <person name="Murphy K."/>
            <person name="Arold S.T."/>
            <person name="Gojobori T."/>
            <person name="van der Linden C.G."/>
            <person name="van Loo E.N."/>
            <person name="Jellen E.N."/>
            <person name="Maughan P.J."/>
            <person name="Tester M."/>
        </authorList>
    </citation>
    <scope>NUCLEOTIDE SEQUENCE [LARGE SCALE GENOMIC DNA]</scope>
    <source>
        <strain evidence="7">cv. PI 614886</strain>
    </source>
</reference>
<dbReference type="PROSITE" id="PS50088">
    <property type="entry name" value="ANK_REPEAT"/>
    <property type="match status" value="2"/>
</dbReference>
<organism evidence="7 8">
    <name type="scientific">Chenopodium quinoa</name>
    <name type="common">Quinoa</name>
    <dbReference type="NCBI Taxonomy" id="63459"/>
    <lineage>
        <taxon>Eukaryota</taxon>
        <taxon>Viridiplantae</taxon>
        <taxon>Streptophyta</taxon>
        <taxon>Embryophyta</taxon>
        <taxon>Tracheophyta</taxon>
        <taxon>Spermatophyta</taxon>
        <taxon>Magnoliopsida</taxon>
        <taxon>eudicotyledons</taxon>
        <taxon>Gunneridae</taxon>
        <taxon>Pentapetalae</taxon>
        <taxon>Caryophyllales</taxon>
        <taxon>Chenopodiaceae</taxon>
        <taxon>Chenopodioideae</taxon>
        <taxon>Atripliceae</taxon>
        <taxon>Chenopodium</taxon>
    </lineage>
</organism>
<evidence type="ECO:0000256" key="3">
    <source>
        <dbReference type="PROSITE-ProRule" id="PRU00023"/>
    </source>
</evidence>
<feature type="region of interest" description="Disordered" evidence="5">
    <location>
        <begin position="269"/>
        <end position="289"/>
    </location>
</feature>
<dbReference type="RefSeq" id="XP_021768798.1">
    <property type="nucleotide sequence ID" value="XM_021913106.1"/>
</dbReference>
<reference evidence="7" key="2">
    <citation type="submission" date="2021-03" db="UniProtKB">
        <authorList>
            <consortium name="EnsemblPlants"/>
        </authorList>
    </citation>
    <scope>IDENTIFICATION</scope>
</reference>
<keyword evidence="4" id="KW-0863">Zinc-finger</keyword>
<evidence type="ECO:0000256" key="5">
    <source>
        <dbReference type="SAM" id="MobiDB-lite"/>
    </source>
</evidence>
<evidence type="ECO:0000313" key="7">
    <source>
        <dbReference type="EnsemblPlants" id="AUR62024690-RA:cds"/>
    </source>
</evidence>
<dbReference type="Gene3D" id="1.25.40.20">
    <property type="entry name" value="Ankyrin repeat-containing domain"/>
    <property type="match status" value="1"/>
</dbReference>
<proteinExistence type="predicted"/>
<dbReference type="GO" id="GO:0008270">
    <property type="term" value="F:zinc ion binding"/>
    <property type="evidence" value="ECO:0007669"/>
    <property type="project" value="UniProtKB-KW"/>
</dbReference>